<dbReference type="InterPro" id="IPR014710">
    <property type="entry name" value="RmlC-like_jellyroll"/>
</dbReference>
<keyword evidence="2" id="KW-1185">Reference proteome</keyword>
<dbReference type="Gene3D" id="2.60.120.10">
    <property type="entry name" value="Jelly Rolls"/>
    <property type="match status" value="1"/>
</dbReference>
<evidence type="ECO:0000313" key="1">
    <source>
        <dbReference type="EMBL" id="SFT38310.1"/>
    </source>
</evidence>
<protein>
    <recommendedName>
        <fullName evidence="3">cAMP-binding domain of CRP or a regulatory subunit of cAMP-dependent protein kinases</fullName>
    </recommendedName>
</protein>
<dbReference type="OrthoDB" id="6629619at2"/>
<proteinExistence type="predicted"/>
<dbReference type="EMBL" id="FPAU01000001">
    <property type="protein sequence ID" value="SFT38310.1"/>
    <property type="molecule type" value="Genomic_DNA"/>
</dbReference>
<dbReference type="AlphaFoldDB" id="A0A1I6XJ24"/>
<accession>A0A1I6XJ24</accession>
<evidence type="ECO:0008006" key="3">
    <source>
        <dbReference type="Google" id="ProtNLM"/>
    </source>
</evidence>
<evidence type="ECO:0000313" key="2">
    <source>
        <dbReference type="Proteomes" id="UP000199187"/>
    </source>
</evidence>
<reference evidence="2" key="1">
    <citation type="submission" date="2016-10" db="EMBL/GenBank/DDBJ databases">
        <authorList>
            <person name="Varghese N."/>
            <person name="Submissions S."/>
        </authorList>
    </citation>
    <scope>NUCLEOTIDE SEQUENCE [LARGE SCALE GENOMIC DNA]</scope>
    <source>
        <strain evidence="2">Ah-143</strain>
    </source>
</reference>
<dbReference type="RefSeq" id="WP_090118256.1">
    <property type="nucleotide sequence ID" value="NZ_CP045300.1"/>
</dbReference>
<name>A0A1I6XJ24_9ENTR</name>
<sequence>MPKRITVNHLNIIRKLNAYAESAKVDRLSRGKRIYNFNSNGVKRVFFIIEGDFFLRSSETGKIIKVISAPFVIGAMPSLEPLSVYIEVIDYGKIKSIDYNYFWSLVNYQELLPDAMTVMSEYHTDLIKFINGYNESNEEHVRTLVDRWKYHPCHIKKKISLLFFITNSTFMSKSTAARIIKRMKETRCINLKDGRLVVDEN</sequence>
<gene>
    <name evidence="1" type="ORF">SAMN05192562_10128</name>
</gene>
<dbReference type="Proteomes" id="UP000199187">
    <property type="component" value="Unassembled WGS sequence"/>
</dbReference>
<organism evidence="1 2">
    <name type="scientific">Kosakonia arachidis</name>
    <dbReference type="NCBI Taxonomy" id="551989"/>
    <lineage>
        <taxon>Bacteria</taxon>
        <taxon>Pseudomonadati</taxon>
        <taxon>Pseudomonadota</taxon>
        <taxon>Gammaproteobacteria</taxon>
        <taxon>Enterobacterales</taxon>
        <taxon>Enterobacteriaceae</taxon>
        <taxon>Kosakonia</taxon>
    </lineage>
</organism>